<keyword evidence="13" id="KW-1185">Reference proteome</keyword>
<evidence type="ECO:0000313" key="12">
    <source>
        <dbReference type="EMBL" id="KAJ8350447.1"/>
    </source>
</evidence>
<evidence type="ECO:0000256" key="5">
    <source>
        <dbReference type="ARBA" id="ARBA00022475"/>
    </source>
</evidence>
<dbReference type="GO" id="GO:0005923">
    <property type="term" value="C:bicellular tight junction"/>
    <property type="evidence" value="ECO:0007669"/>
    <property type="project" value="UniProtKB-SubCell"/>
</dbReference>
<comment type="subcellular location">
    <subcellularLocation>
        <location evidence="1">Cell junction</location>
        <location evidence="1">Tight junction</location>
    </subcellularLocation>
    <subcellularLocation>
        <location evidence="2">Cell membrane</location>
        <topology evidence="2">Multi-pass membrane protein</topology>
    </subcellularLocation>
</comment>
<keyword evidence="5" id="KW-1003">Cell membrane</keyword>
<dbReference type="PRINTS" id="PR01077">
    <property type="entry name" value="CLAUDIN"/>
</dbReference>
<proteinExistence type="inferred from homology"/>
<evidence type="ECO:0000256" key="11">
    <source>
        <dbReference type="SAM" id="Phobius"/>
    </source>
</evidence>
<feature type="transmembrane region" description="Helical" evidence="11">
    <location>
        <begin position="85"/>
        <end position="104"/>
    </location>
</feature>
<dbReference type="InterPro" id="IPR004031">
    <property type="entry name" value="PMP22/EMP/MP20/Claudin"/>
</dbReference>
<keyword evidence="4" id="KW-0796">Tight junction</keyword>
<evidence type="ECO:0008006" key="14">
    <source>
        <dbReference type="Google" id="ProtNLM"/>
    </source>
</evidence>
<dbReference type="Gene3D" id="1.20.140.150">
    <property type="match status" value="1"/>
</dbReference>
<evidence type="ECO:0000313" key="13">
    <source>
        <dbReference type="Proteomes" id="UP001152622"/>
    </source>
</evidence>
<feature type="transmembrane region" description="Helical" evidence="11">
    <location>
        <begin position="162"/>
        <end position="185"/>
    </location>
</feature>
<keyword evidence="9 11" id="KW-0472">Membrane</keyword>
<accession>A0A9Q1F447</accession>
<organism evidence="12 13">
    <name type="scientific">Synaphobranchus kaupii</name>
    <name type="common">Kaup's arrowtooth eel</name>
    <dbReference type="NCBI Taxonomy" id="118154"/>
    <lineage>
        <taxon>Eukaryota</taxon>
        <taxon>Metazoa</taxon>
        <taxon>Chordata</taxon>
        <taxon>Craniata</taxon>
        <taxon>Vertebrata</taxon>
        <taxon>Euteleostomi</taxon>
        <taxon>Actinopterygii</taxon>
        <taxon>Neopterygii</taxon>
        <taxon>Teleostei</taxon>
        <taxon>Anguilliformes</taxon>
        <taxon>Synaphobranchidae</taxon>
        <taxon>Synaphobranchus</taxon>
    </lineage>
</organism>
<evidence type="ECO:0000256" key="9">
    <source>
        <dbReference type="ARBA" id="ARBA00023136"/>
    </source>
</evidence>
<name>A0A9Q1F447_SYNKA</name>
<evidence type="ECO:0000256" key="8">
    <source>
        <dbReference type="ARBA" id="ARBA00022989"/>
    </source>
</evidence>
<feature type="transmembrane region" description="Helical" evidence="11">
    <location>
        <begin position="249"/>
        <end position="273"/>
    </location>
</feature>
<dbReference type="Pfam" id="PF13903">
    <property type="entry name" value="Claudin_2"/>
    <property type="match status" value="1"/>
</dbReference>
<evidence type="ECO:0000256" key="1">
    <source>
        <dbReference type="ARBA" id="ARBA00004435"/>
    </source>
</evidence>
<dbReference type="Proteomes" id="UP001152622">
    <property type="component" value="Chromosome 9"/>
</dbReference>
<gene>
    <name evidence="12" type="ORF">SKAU_G00255770</name>
</gene>
<keyword evidence="7" id="KW-0965">Cell junction</keyword>
<feature type="region of interest" description="Disordered" evidence="10">
    <location>
        <begin position="304"/>
        <end position="324"/>
    </location>
</feature>
<evidence type="ECO:0000256" key="10">
    <source>
        <dbReference type="SAM" id="MobiDB-lite"/>
    </source>
</evidence>
<comment type="similarity">
    <text evidence="3">Belongs to the claudin family.</text>
</comment>
<dbReference type="GO" id="GO:0005886">
    <property type="term" value="C:plasma membrane"/>
    <property type="evidence" value="ECO:0007669"/>
    <property type="project" value="UniProtKB-SubCell"/>
</dbReference>
<feature type="transmembrane region" description="Helical" evidence="11">
    <location>
        <begin position="197"/>
        <end position="221"/>
    </location>
</feature>
<reference evidence="12" key="1">
    <citation type="journal article" date="2023" name="Science">
        <title>Genome structures resolve the early diversification of teleost fishes.</title>
        <authorList>
            <person name="Parey E."/>
            <person name="Louis A."/>
            <person name="Montfort J."/>
            <person name="Bouchez O."/>
            <person name="Roques C."/>
            <person name="Iampietro C."/>
            <person name="Lluch J."/>
            <person name="Castinel A."/>
            <person name="Donnadieu C."/>
            <person name="Desvignes T."/>
            <person name="Floi Bucao C."/>
            <person name="Jouanno E."/>
            <person name="Wen M."/>
            <person name="Mejri S."/>
            <person name="Dirks R."/>
            <person name="Jansen H."/>
            <person name="Henkel C."/>
            <person name="Chen W.J."/>
            <person name="Zahm M."/>
            <person name="Cabau C."/>
            <person name="Klopp C."/>
            <person name="Thompson A.W."/>
            <person name="Robinson-Rechavi M."/>
            <person name="Braasch I."/>
            <person name="Lecointre G."/>
            <person name="Bobe J."/>
            <person name="Postlethwait J.H."/>
            <person name="Berthelot C."/>
            <person name="Roest Crollius H."/>
            <person name="Guiguen Y."/>
        </authorList>
    </citation>
    <scope>NUCLEOTIDE SEQUENCE</scope>
    <source>
        <strain evidence="12">WJC10195</strain>
    </source>
</reference>
<sequence>MESPRVACESPEHLEPQPFLSKFSCFAPLLSYCSEDSGALFARFPVPPSPERWPTHRAGRVTRRFKERGLGAMAYLVHSAYLQFYSLWVGCVGWILTGVAMGLIQWRVWSVADVSFVTSGVVWVGIWRACFLSSVLPTGELEGMFCQAIGFLDSFAPPEIPVAQALMVAALVLGLAGNAGGVYALRCVYFGRPKRPVWTAFALAGAIQLLAGTCSLVPLSWNLHSVAANNTISFPPRFNVPPAPFRQHAGAGIGVGIAGAILVIVSGLAFLSYRFPVSVVPRTDQGGFETASIGMSLSQRSMSAGDGNSYRGRDNAAFQSQESF</sequence>
<comment type="caution">
    <text evidence="12">The sequence shown here is derived from an EMBL/GenBank/DDBJ whole genome shotgun (WGS) entry which is preliminary data.</text>
</comment>
<protein>
    <recommendedName>
        <fullName evidence="14">Claudin-34</fullName>
    </recommendedName>
</protein>
<dbReference type="OrthoDB" id="9895009at2759"/>
<evidence type="ECO:0000256" key="3">
    <source>
        <dbReference type="ARBA" id="ARBA00008295"/>
    </source>
</evidence>
<evidence type="ECO:0000256" key="2">
    <source>
        <dbReference type="ARBA" id="ARBA00004651"/>
    </source>
</evidence>
<dbReference type="GO" id="GO:0005198">
    <property type="term" value="F:structural molecule activity"/>
    <property type="evidence" value="ECO:0007669"/>
    <property type="project" value="InterPro"/>
</dbReference>
<evidence type="ECO:0000256" key="6">
    <source>
        <dbReference type="ARBA" id="ARBA00022692"/>
    </source>
</evidence>
<evidence type="ECO:0000256" key="4">
    <source>
        <dbReference type="ARBA" id="ARBA00022427"/>
    </source>
</evidence>
<keyword evidence="6 11" id="KW-0812">Transmembrane</keyword>
<dbReference type="InterPro" id="IPR006187">
    <property type="entry name" value="Claudin"/>
</dbReference>
<keyword evidence="8 11" id="KW-1133">Transmembrane helix</keyword>
<dbReference type="PANTHER" id="PTHR12002">
    <property type="entry name" value="CLAUDIN"/>
    <property type="match status" value="1"/>
</dbReference>
<dbReference type="EMBL" id="JAINUF010000009">
    <property type="protein sequence ID" value="KAJ8350447.1"/>
    <property type="molecule type" value="Genomic_DNA"/>
</dbReference>
<dbReference type="AlphaFoldDB" id="A0A9Q1F447"/>
<evidence type="ECO:0000256" key="7">
    <source>
        <dbReference type="ARBA" id="ARBA00022949"/>
    </source>
</evidence>